<dbReference type="PANTHER" id="PTHR11070:SF2">
    <property type="entry name" value="ATP-DEPENDENT DNA HELICASE SRS2"/>
    <property type="match status" value="1"/>
</dbReference>
<evidence type="ECO:0000256" key="1">
    <source>
        <dbReference type="ARBA" id="ARBA00022741"/>
    </source>
</evidence>
<reference evidence="7" key="1">
    <citation type="journal article" date="2014" name="Front. Microbiol.">
        <title>High frequency of phylogenetically diverse reductive dehalogenase-homologous genes in deep subseafloor sedimentary metagenomes.</title>
        <authorList>
            <person name="Kawai M."/>
            <person name="Futagami T."/>
            <person name="Toyoda A."/>
            <person name="Takaki Y."/>
            <person name="Nishi S."/>
            <person name="Hori S."/>
            <person name="Arai W."/>
            <person name="Tsubouchi T."/>
            <person name="Morono Y."/>
            <person name="Uchiyama I."/>
            <person name="Ito T."/>
            <person name="Fujiyama A."/>
            <person name="Inagaki F."/>
            <person name="Takami H."/>
        </authorList>
    </citation>
    <scope>NUCLEOTIDE SEQUENCE</scope>
    <source>
        <strain evidence="7">Expedition CK06-06</strain>
    </source>
</reference>
<dbReference type="GO" id="GO:0003677">
    <property type="term" value="F:DNA binding"/>
    <property type="evidence" value="ECO:0007669"/>
    <property type="project" value="UniProtKB-KW"/>
</dbReference>
<evidence type="ECO:0000256" key="2">
    <source>
        <dbReference type="ARBA" id="ARBA00022801"/>
    </source>
</evidence>
<dbReference type="Gene3D" id="1.10.10.160">
    <property type="match status" value="1"/>
</dbReference>
<dbReference type="GO" id="GO:0016787">
    <property type="term" value="F:hydrolase activity"/>
    <property type="evidence" value="ECO:0007669"/>
    <property type="project" value="UniProtKB-KW"/>
</dbReference>
<dbReference type="PANTHER" id="PTHR11070">
    <property type="entry name" value="UVRD / RECB / PCRA DNA HELICASE FAMILY MEMBER"/>
    <property type="match status" value="1"/>
</dbReference>
<keyword evidence="2" id="KW-0378">Hydrolase</keyword>
<keyword evidence="1" id="KW-0547">Nucleotide-binding</keyword>
<evidence type="ECO:0000256" key="4">
    <source>
        <dbReference type="ARBA" id="ARBA00022840"/>
    </source>
</evidence>
<dbReference type="Pfam" id="PF00580">
    <property type="entry name" value="UvrD-helicase"/>
    <property type="match status" value="1"/>
</dbReference>
<dbReference type="GO" id="GO:0005829">
    <property type="term" value="C:cytosol"/>
    <property type="evidence" value="ECO:0007669"/>
    <property type="project" value="TreeGrafter"/>
</dbReference>
<dbReference type="GO" id="GO:0000725">
    <property type="term" value="P:recombinational repair"/>
    <property type="evidence" value="ECO:0007669"/>
    <property type="project" value="TreeGrafter"/>
</dbReference>
<dbReference type="EMBL" id="BARV01015341">
    <property type="protein sequence ID" value="GAI29672.1"/>
    <property type="molecule type" value="Genomic_DNA"/>
</dbReference>
<sequence>RITHILNKSKGEHFKLLALTFTNKAAKEMKERVEELVGEEVKRVFIGTFHSFSHELIRAYGNYIGISQDFIIYDKPEDYIKLLIDGVRKRVDKELKEEVEPTILSEKYRGGIRVIEEEMPGFYYIITKLKNRLVFHEEFNQIGKNYSEELKLIFDIYNRELQNVSALDFSDLILNANRLLKEKPFILKQIQKINKHILIDEGQDTNKAQFELITRICGEDFQNLFIVADEDQLIFEWNDARFEYLISLVKKYKSEIIQLYESYRCPTQVLKVANRLIKHNRIRIGTKEELLPIRG</sequence>
<proteinExistence type="predicted"/>
<protein>
    <recommendedName>
        <fullName evidence="6">UvrD-like helicase ATP-binding domain-containing protein</fullName>
    </recommendedName>
</protein>
<evidence type="ECO:0000256" key="3">
    <source>
        <dbReference type="ARBA" id="ARBA00022806"/>
    </source>
</evidence>
<dbReference type="InterPro" id="IPR013986">
    <property type="entry name" value="DExx_box_DNA_helicase_dom_sf"/>
</dbReference>
<keyword evidence="3" id="KW-0347">Helicase</keyword>
<evidence type="ECO:0000256" key="5">
    <source>
        <dbReference type="ARBA" id="ARBA00023125"/>
    </source>
</evidence>
<dbReference type="GO" id="GO:0005524">
    <property type="term" value="F:ATP binding"/>
    <property type="evidence" value="ECO:0007669"/>
    <property type="project" value="UniProtKB-KW"/>
</dbReference>
<keyword evidence="4" id="KW-0067">ATP-binding</keyword>
<name>X1MDF7_9ZZZZ</name>
<comment type="caution">
    <text evidence="7">The sequence shown here is derived from an EMBL/GenBank/DDBJ whole genome shotgun (WGS) entry which is preliminary data.</text>
</comment>
<feature type="non-terminal residue" evidence="7">
    <location>
        <position position="295"/>
    </location>
</feature>
<dbReference type="PROSITE" id="PS51198">
    <property type="entry name" value="UVRD_HELICASE_ATP_BIND"/>
    <property type="match status" value="1"/>
</dbReference>
<dbReference type="InterPro" id="IPR000212">
    <property type="entry name" value="DNA_helicase_UvrD/REP"/>
</dbReference>
<accession>X1MDF7</accession>
<dbReference type="CDD" id="cd17932">
    <property type="entry name" value="DEXQc_UvrD"/>
    <property type="match status" value="1"/>
</dbReference>
<evidence type="ECO:0000259" key="6">
    <source>
        <dbReference type="PROSITE" id="PS51198"/>
    </source>
</evidence>
<dbReference type="GO" id="GO:0043138">
    <property type="term" value="F:3'-5' DNA helicase activity"/>
    <property type="evidence" value="ECO:0007669"/>
    <property type="project" value="TreeGrafter"/>
</dbReference>
<feature type="domain" description="UvrD-like helicase ATP-binding" evidence="6">
    <location>
        <begin position="1"/>
        <end position="266"/>
    </location>
</feature>
<keyword evidence="5" id="KW-0238">DNA-binding</keyword>
<organism evidence="7">
    <name type="scientific">marine sediment metagenome</name>
    <dbReference type="NCBI Taxonomy" id="412755"/>
    <lineage>
        <taxon>unclassified sequences</taxon>
        <taxon>metagenomes</taxon>
        <taxon>ecological metagenomes</taxon>
    </lineage>
</organism>
<dbReference type="InterPro" id="IPR014016">
    <property type="entry name" value="UvrD-like_ATP-bd"/>
</dbReference>
<feature type="non-terminal residue" evidence="7">
    <location>
        <position position="1"/>
    </location>
</feature>
<dbReference type="InterPro" id="IPR027417">
    <property type="entry name" value="P-loop_NTPase"/>
</dbReference>
<evidence type="ECO:0000313" key="7">
    <source>
        <dbReference type="EMBL" id="GAI29672.1"/>
    </source>
</evidence>
<dbReference type="SUPFAM" id="SSF52540">
    <property type="entry name" value="P-loop containing nucleoside triphosphate hydrolases"/>
    <property type="match status" value="1"/>
</dbReference>
<gene>
    <name evidence="7" type="ORF">S06H3_26536</name>
</gene>
<dbReference type="Gene3D" id="3.40.50.300">
    <property type="entry name" value="P-loop containing nucleotide triphosphate hydrolases"/>
    <property type="match status" value="1"/>
</dbReference>
<dbReference type="GO" id="GO:0033202">
    <property type="term" value="C:DNA helicase complex"/>
    <property type="evidence" value="ECO:0007669"/>
    <property type="project" value="TreeGrafter"/>
</dbReference>
<dbReference type="AlphaFoldDB" id="X1MDF7"/>